<evidence type="ECO:0000313" key="3">
    <source>
        <dbReference type="Proteomes" id="UP000017127"/>
    </source>
</evidence>
<dbReference type="Proteomes" id="UP000017127">
    <property type="component" value="Unassembled WGS sequence"/>
</dbReference>
<dbReference type="EMBL" id="AUZM01000001">
    <property type="protein sequence ID" value="ERT09923.1"/>
    <property type="molecule type" value="Genomic_DNA"/>
</dbReference>
<feature type="domain" description="DUF4168" evidence="1">
    <location>
        <begin position="40"/>
        <end position="94"/>
    </location>
</feature>
<dbReference type="Pfam" id="PF13767">
    <property type="entry name" value="DUF4168"/>
    <property type="match status" value="2"/>
</dbReference>
<dbReference type="PATRIC" id="fig|1348334.3.peg.15"/>
<name>U7QPZ5_9CYAN</name>
<keyword evidence="3" id="KW-1185">Reference proteome</keyword>
<dbReference type="InterPro" id="IPR025433">
    <property type="entry name" value="DUF4168"/>
</dbReference>
<accession>U7QPZ5</accession>
<sequence length="167" mass="18464">MLKSLLLRSLAGSFVLLAIGSFPAYSQTISSISPSFLAQAASSSAVTPEELQKFAEAFKEFRVIEMDAEQKMAQAVQAEGLTPERFVEIGQSQQGEAPASAAQVSAEEQQKFDKALVKVREILQNTEDRKYQAVQSQGLEIERFKEIIAAVQENPQLKQQVQQMLQN</sequence>
<proteinExistence type="predicted"/>
<protein>
    <recommendedName>
        <fullName evidence="1">DUF4168 domain-containing protein</fullName>
    </recommendedName>
</protein>
<dbReference type="OrthoDB" id="426011at2"/>
<comment type="caution">
    <text evidence="2">The sequence shown here is derived from an EMBL/GenBank/DDBJ whole genome shotgun (WGS) entry which is preliminary data.</text>
</comment>
<feature type="domain" description="DUF4168" evidence="1">
    <location>
        <begin position="101"/>
        <end position="161"/>
    </location>
</feature>
<dbReference type="RefSeq" id="WP_023063985.1">
    <property type="nucleotide sequence ID" value="NZ_AUZM01000001.1"/>
</dbReference>
<reference evidence="2 3" key="1">
    <citation type="journal article" date="2013" name="Front. Microbiol.">
        <title>Comparative genomic analyses of the cyanobacterium, Lyngbya aestuarii BL J, a powerful hydrogen producer.</title>
        <authorList>
            <person name="Kothari A."/>
            <person name="Vaughn M."/>
            <person name="Garcia-Pichel F."/>
        </authorList>
    </citation>
    <scope>NUCLEOTIDE SEQUENCE [LARGE SCALE GENOMIC DNA]</scope>
    <source>
        <strain evidence="2 3">BL J</strain>
    </source>
</reference>
<gene>
    <name evidence="2" type="ORF">M595_0015</name>
</gene>
<dbReference type="AlphaFoldDB" id="U7QPZ5"/>
<evidence type="ECO:0000259" key="1">
    <source>
        <dbReference type="Pfam" id="PF13767"/>
    </source>
</evidence>
<evidence type="ECO:0000313" key="2">
    <source>
        <dbReference type="EMBL" id="ERT09923.1"/>
    </source>
</evidence>
<organism evidence="2 3">
    <name type="scientific">Lyngbya aestuarii BL J</name>
    <dbReference type="NCBI Taxonomy" id="1348334"/>
    <lineage>
        <taxon>Bacteria</taxon>
        <taxon>Bacillati</taxon>
        <taxon>Cyanobacteriota</taxon>
        <taxon>Cyanophyceae</taxon>
        <taxon>Oscillatoriophycideae</taxon>
        <taxon>Oscillatoriales</taxon>
        <taxon>Microcoleaceae</taxon>
        <taxon>Lyngbya</taxon>
    </lineage>
</organism>